<name>A0ABD0QLY1_CIRMR</name>
<feature type="compositionally biased region" description="Basic and acidic residues" evidence="1">
    <location>
        <begin position="47"/>
        <end position="56"/>
    </location>
</feature>
<organism evidence="2 3">
    <name type="scientific">Cirrhinus mrigala</name>
    <name type="common">Mrigala</name>
    <dbReference type="NCBI Taxonomy" id="683832"/>
    <lineage>
        <taxon>Eukaryota</taxon>
        <taxon>Metazoa</taxon>
        <taxon>Chordata</taxon>
        <taxon>Craniata</taxon>
        <taxon>Vertebrata</taxon>
        <taxon>Euteleostomi</taxon>
        <taxon>Actinopterygii</taxon>
        <taxon>Neopterygii</taxon>
        <taxon>Teleostei</taxon>
        <taxon>Ostariophysi</taxon>
        <taxon>Cypriniformes</taxon>
        <taxon>Cyprinidae</taxon>
        <taxon>Labeoninae</taxon>
        <taxon>Labeonini</taxon>
        <taxon>Cirrhinus</taxon>
    </lineage>
</organism>
<reference evidence="2 3" key="1">
    <citation type="submission" date="2024-05" db="EMBL/GenBank/DDBJ databases">
        <title>Genome sequencing and assembly of Indian major carp, Cirrhinus mrigala (Hamilton, 1822).</title>
        <authorList>
            <person name="Mohindra V."/>
            <person name="Chowdhury L.M."/>
            <person name="Lal K."/>
            <person name="Jena J.K."/>
        </authorList>
    </citation>
    <scope>NUCLEOTIDE SEQUENCE [LARGE SCALE GENOMIC DNA]</scope>
    <source>
        <strain evidence="2">CM1030</strain>
        <tissue evidence="2">Blood</tissue>
    </source>
</reference>
<comment type="caution">
    <text evidence="2">The sequence shown here is derived from an EMBL/GenBank/DDBJ whole genome shotgun (WGS) entry which is preliminary data.</text>
</comment>
<keyword evidence="3" id="KW-1185">Reference proteome</keyword>
<feature type="non-terminal residue" evidence="2">
    <location>
        <position position="1"/>
    </location>
</feature>
<feature type="compositionally biased region" description="Basic residues" evidence="1">
    <location>
        <begin position="64"/>
        <end position="78"/>
    </location>
</feature>
<evidence type="ECO:0000313" key="2">
    <source>
        <dbReference type="EMBL" id="KAL0187234.1"/>
    </source>
</evidence>
<dbReference type="EMBL" id="JAMKFB020000008">
    <property type="protein sequence ID" value="KAL0187234.1"/>
    <property type="molecule type" value="Genomic_DNA"/>
</dbReference>
<feature type="region of interest" description="Disordered" evidence="1">
    <location>
        <begin position="47"/>
        <end position="78"/>
    </location>
</feature>
<evidence type="ECO:0000256" key="1">
    <source>
        <dbReference type="SAM" id="MobiDB-lite"/>
    </source>
</evidence>
<feature type="non-terminal residue" evidence="2">
    <location>
        <position position="78"/>
    </location>
</feature>
<evidence type="ECO:0000313" key="3">
    <source>
        <dbReference type="Proteomes" id="UP001529510"/>
    </source>
</evidence>
<accession>A0ABD0QLY1</accession>
<gene>
    <name evidence="2" type="ORF">M9458_018904</name>
</gene>
<proteinExistence type="predicted"/>
<sequence length="78" mass="8643">NRLRLDRDRVPAEHLLHRDPGVGPVLPAAVFPARAALGSLQAQLEHGELRGGHRPQEQNPLALRQRHQPHLAGHRILG</sequence>
<protein>
    <submittedName>
        <fullName evidence="2">Uncharacterized protein</fullName>
    </submittedName>
</protein>
<dbReference type="Proteomes" id="UP001529510">
    <property type="component" value="Unassembled WGS sequence"/>
</dbReference>
<dbReference type="AlphaFoldDB" id="A0ABD0QLY1"/>